<organism evidence="6 7">
    <name type="scientific">Penicillium angulare</name>
    <dbReference type="NCBI Taxonomy" id="116970"/>
    <lineage>
        <taxon>Eukaryota</taxon>
        <taxon>Fungi</taxon>
        <taxon>Dikarya</taxon>
        <taxon>Ascomycota</taxon>
        <taxon>Pezizomycotina</taxon>
        <taxon>Eurotiomycetes</taxon>
        <taxon>Eurotiomycetidae</taxon>
        <taxon>Eurotiales</taxon>
        <taxon>Aspergillaceae</taxon>
        <taxon>Penicillium</taxon>
    </lineage>
</organism>
<dbReference type="PANTHER" id="PTHR43791:SF35">
    <property type="entry name" value="MAJOR FACILITATOR SUPERFAMILY (MFS) PROFILE DOMAIN-CONTAINING PROTEIN"/>
    <property type="match status" value="1"/>
</dbReference>
<evidence type="ECO:0000256" key="1">
    <source>
        <dbReference type="ARBA" id="ARBA00004141"/>
    </source>
</evidence>
<reference evidence="6" key="1">
    <citation type="submission" date="2022-11" db="EMBL/GenBank/DDBJ databases">
        <authorList>
            <person name="Petersen C."/>
        </authorList>
    </citation>
    <scope>NUCLEOTIDE SEQUENCE</scope>
    <source>
        <strain evidence="6">IBT 30069</strain>
    </source>
</reference>
<evidence type="ECO:0000256" key="3">
    <source>
        <dbReference type="ARBA" id="ARBA00022692"/>
    </source>
</evidence>
<evidence type="ECO:0000313" key="7">
    <source>
        <dbReference type="Proteomes" id="UP001149165"/>
    </source>
</evidence>
<dbReference type="Proteomes" id="UP001149165">
    <property type="component" value="Unassembled WGS sequence"/>
</dbReference>
<dbReference type="GO" id="GO:0016020">
    <property type="term" value="C:membrane"/>
    <property type="evidence" value="ECO:0007669"/>
    <property type="project" value="UniProtKB-SubCell"/>
</dbReference>
<dbReference type="GO" id="GO:0022857">
    <property type="term" value="F:transmembrane transporter activity"/>
    <property type="evidence" value="ECO:0007669"/>
    <property type="project" value="TreeGrafter"/>
</dbReference>
<protein>
    <submittedName>
        <fullName evidence="6">Major facilitator superfamily domain-containing protein</fullName>
    </submittedName>
</protein>
<gene>
    <name evidence="6" type="ORF">N7456_010815</name>
</gene>
<dbReference type="OrthoDB" id="6730379at2759"/>
<dbReference type="EMBL" id="JAPQKH010000007">
    <property type="protein sequence ID" value="KAJ5087199.1"/>
    <property type="molecule type" value="Genomic_DNA"/>
</dbReference>
<keyword evidence="3" id="KW-0812">Transmembrane</keyword>
<dbReference type="PANTHER" id="PTHR43791">
    <property type="entry name" value="PERMEASE-RELATED"/>
    <property type="match status" value="1"/>
</dbReference>
<keyword evidence="4" id="KW-1133">Transmembrane helix</keyword>
<dbReference type="AlphaFoldDB" id="A0A9W9ESS5"/>
<evidence type="ECO:0000313" key="6">
    <source>
        <dbReference type="EMBL" id="KAJ5087199.1"/>
    </source>
</evidence>
<comment type="subcellular location">
    <subcellularLocation>
        <location evidence="1">Membrane</location>
        <topology evidence="1">Multi-pass membrane protein</topology>
    </subcellularLocation>
</comment>
<keyword evidence="5" id="KW-0472">Membrane</keyword>
<evidence type="ECO:0000256" key="5">
    <source>
        <dbReference type="ARBA" id="ARBA00023136"/>
    </source>
</evidence>
<sequence>MHANEMEHNGDTLDTVQKIDEVDPEDLDQDEIKKLVRKIDTRLMPIMCITYGLQYYDKVVLSHAAVFGLLEDLDMAAYPLRLVKICTTMTAEEMGLTILTDTPMYR</sequence>
<comment type="caution">
    <text evidence="6">The sequence shown here is derived from an EMBL/GenBank/DDBJ whole genome shotgun (WGS) entry which is preliminary data.</text>
</comment>
<evidence type="ECO:0000256" key="4">
    <source>
        <dbReference type="ARBA" id="ARBA00022989"/>
    </source>
</evidence>
<accession>A0A9W9ESS5</accession>
<name>A0A9W9ESS5_9EURO</name>
<keyword evidence="2" id="KW-0813">Transport</keyword>
<reference evidence="6" key="2">
    <citation type="journal article" date="2023" name="IMA Fungus">
        <title>Comparative genomic study of the Penicillium genus elucidates a diverse pangenome and 15 lateral gene transfer events.</title>
        <authorList>
            <person name="Petersen C."/>
            <person name="Sorensen T."/>
            <person name="Nielsen M.R."/>
            <person name="Sondergaard T.E."/>
            <person name="Sorensen J.L."/>
            <person name="Fitzpatrick D.A."/>
            <person name="Frisvad J.C."/>
            <person name="Nielsen K.L."/>
        </authorList>
    </citation>
    <scope>NUCLEOTIDE SEQUENCE</scope>
    <source>
        <strain evidence="6">IBT 30069</strain>
    </source>
</reference>
<proteinExistence type="predicted"/>
<keyword evidence="7" id="KW-1185">Reference proteome</keyword>
<evidence type="ECO:0000256" key="2">
    <source>
        <dbReference type="ARBA" id="ARBA00022448"/>
    </source>
</evidence>